<organism evidence="3 4">
    <name type="scientific">Monosporascus ibericus</name>
    <dbReference type="NCBI Taxonomy" id="155417"/>
    <lineage>
        <taxon>Eukaryota</taxon>
        <taxon>Fungi</taxon>
        <taxon>Dikarya</taxon>
        <taxon>Ascomycota</taxon>
        <taxon>Pezizomycotina</taxon>
        <taxon>Sordariomycetes</taxon>
        <taxon>Xylariomycetidae</taxon>
        <taxon>Xylariales</taxon>
        <taxon>Xylariales incertae sedis</taxon>
        <taxon>Monosporascus</taxon>
    </lineage>
</organism>
<dbReference type="EMBL" id="QJNU01001241">
    <property type="protein sequence ID" value="RYO77955.1"/>
    <property type="molecule type" value="Genomic_DNA"/>
</dbReference>
<protein>
    <submittedName>
        <fullName evidence="3">Uncharacterized protein</fullName>
    </submittedName>
</protein>
<dbReference type="PANTHER" id="PTHR38847">
    <property type="match status" value="1"/>
</dbReference>
<sequence>MHFTLLLPFLAPALLASPLPSSQESNGNEGRDTAGPASMPHISSVSYSGPGCPSSAPGVVRSGGFAEPAFRLSEFEARVPDGAQTEHCQVHVQAAGASPGWQLGLESITVRGYAVLDPGASVDYYVTSFFSQDADRTVSLLPPVSLLFYSLADMRGFPDTNALSRAPSPHPSCTQPK</sequence>
<dbReference type="Proteomes" id="UP000293360">
    <property type="component" value="Unassembled WGS sequence"/>
</dbReference>
<evidence type="ECO:0000313" key="3">
    <source>
        <dbReference type="EMBL" id="RYO77955.1"/>
    </source>
</evidence>
<keyword evidence="4" id="KW-1185">Reference proteome</keyword>
<dbReference type="OrthoDB" id="3786236at2759"/>
<dbReference type="STRING" id="155417.A0A4Q4STA6"/>
<proteinExistence type="predicted"/>
<accession>A0A4Q4STA6</accession>
<gene>
    <name evidence="3" type="ORF">DL764_010159</name>
</gene>
<evidence type="ECO:0000313" key="4">
    <source>
        <dbReference type="Proteomes" id="UP000293360"/>
    </source>
</evidence>
<feature type="signal peptide" evidence="2">
    <location>
        <begin position="1"/>
        <end position="16"/>
    </location>
</feature>
<keyword evidence="2" id="KW-0732">Signal</keyword>
<dbReference type="AlphaFoldDB" id="A0A4Q4STA6"/>
<feature type="region of interest" description="Disordered" evidence="1">
    <location>
        <begin position="18"/>
        <end position="50"/>
    </location>
</feature>
<feature type="chain" id="PRO_5020696007" evidence="2">
    <location>
        <begin position="17"/>
        <end position="177"/>
    </location>
</feature>
<dbReference type="InterPro" id="IPR025649">
    <property type="entry name" value="DUF4360"/>
</dbReference>
<dbReference type="Pfam" id="PF14273">
    <property type="entry name" value="DUF4360"/>
    <property type="match status" value="1"/>
</dbReference>
<evidence type="ECO:0000256" key="1">
    <source>
        <dbReference type="SAM" id="MobiDB-lite"/>
    </source>
</evidence>
<reference evidence="3 4" key="1">
    <citation type="submission" date="2018-06" db="EMBL/GenBank/DDBJ databases">
        <title>Complete Genomes of Monosporascus.</title>
        <authorList>
            <person name="Robinson A.J."/>
            <person name="Natvig D.O."/>
        </authorList>
    </citation>
    <scope>NUCLEOTIDE SEQUENCE [LARGE SCALE GENOMIC DNA]</scope>
    <source>
        <strain evidence="3 4">CBS 110550</strain>
    </source>
</reference>
<name>A0A4Q4STA6_9PEZI</name>
<dbReference type="PANTHER" id="PTHR38847:SF1">
    <property type="entry name" value="PSEUDOURIDINE SYNTHASE RSUA_RLUA-LIKE DOMAIN-CONTAINING PROTEIN"/>
    <property type="match status" value="1"/>
</dbReference>
<comment type="caution">
    <text evidence="3">The sequence shown here is derived from an EMBL/GenBank/DDBJ whole genome shotgun (WGS) entry which is preliminary data.</text>
</comment>
<evidence type="ECO:0000256" key="2">
    <source>
        <dbReference type="SAM" id="SignalP"/>
    </source>
</evidence>